<name>A0A0N0XIC0_9NEIS</name>
<sequence>MLDLTEVRFVKRIVVGSDNPARIRTRDEVAEAETLLNRCLTDSPRGSILAVEKSFTVLQVNEHQVVLQWLVYHVGFSRRPVWLVD</sequence>
<dbReference type="OrthoDB" id="5518837at2"/>
<gene>
    <name evidence="1" type="ORF">WG78_12070</name>
</gene>
<accession>A0A0N0XIC0</accession>
<evidence type="ECO:0000313" key="2">
    <source>
        <dbReference type="Proteomes" id="UP000037939"/>
    </source>
</evidence>
<protein>
    <submittedName>
        <fullName evidence="1">Uncharacterized protein</fullName>
    </submittedName>
</protein>
<comment type="caution">
    <text evidence="1">The sequence shown here is derived from an EMBL/GenBank/DDBJ whole genome shotgun (WGS) entry which is preliminary data.</text>
</comment>
<organism evidence="1 2">
    <name type="scientific">Amantichitinum ursilacus</name>
    <dbReference type="NCBI Taxonomy" id="857265"/>
    <lineage>
        <taxon>Bacteria</taxon>
        <taxon>Pseudomonadati</taxon>
        <taxon>Pseudomonadota</taxon>
        <taxon>Betaproteobacteria</taxon>
        <taxon>Neisseriales</taxon>
        <taxon>Chitinibacteraceae</taxon>
        <taxon>Amantichitinum</taxon>
    </lineage>
</organism>
<dbReference type="RefSeq" id="WP_053938068.1">
    <property type="nucleotide sequence ID" value="NZ_LAQT01000009.1"/>
</dbReference>
<keyword evidence="2" id="KW-1185">Reference proteome</keyword>
<dbReference type="Proteomes" id="UP000037939">
    <property type="component" value="Unassembled WGS sequence"/>
</dbReference>
<dbReference type="EMBL" id="LAQT01000009">
    <property type="protein sequence ID" value="KPC52580.1"/>
    <property type="molecule type" value="Genomic_DNA"/>
</dbReference>
<evidence type="ECO:0000313" key="1">
    <source>
        <dbReference type="EMBL" id="KPC52580.1"/>
    </source>
</evidence>
<dbReference type="AlphaFoldDB" id="A0A0N0XIC0"/>
<dbReference type="STRING" id="857265.WG78_12070"/>
<dbReference type="PATRIC" id="fig|857265.3.peg.2486"/>
<proteinExistence type="predicted"/>
<reference evidence="1 2" key="1">
    <citation type="submission" date="2015-07" db="EMBL/GenBank/DDBJ databases">
        <title>Draft genome sequence of the Amantichitinum ursilacus IGB-41, a new chitin-degrading bacterium.</title>
        <authorList>
            <person name="Kirstahler P."/>
            <person name="Guenther M."/>
            <person name="Grumaz C."/>
            <person name="Rupp S."/>
            <person name="Zibek S."/>
            <person name="Sohn K."/>
        </authorList>
    </citation>
    <scope>NUCLEOTIDE SEQUENCE [LARGE SCALE GENOMIC DNA]</scope>
    <source>
        <strain evidence="1 2">IGB-41</strain>
    </source>
</reference>